<keyword evidence="3" id="KW-1185">Reference proteome</keyword>
<comment type="caution">
    <text evidence="2">The sequence shown here is derived from an EMBL/GenBank/DDBJ whole genome shotgun (WGS) entry which is preliminary data.</text>
</comment>
<sequence length="131" mass="14976">MIRPDLETAYLDVCRTIPKLMAELVQEGHDAAACAFEIRDEADQLLMEVPFLERVTKRPRACQPAPLALSPETEALFNQLDLLTLAINRETTRLHENVERAFRQAAHMRAAQANLLWSFETWSERQSASVR</sequence>
<evidence type="ECO:0000313" key="2">
    <source>
        <dbReference type="EMBL" id="KAB1070599.1"/>
    </source>
</evidence>
<dbReference type="InterPro" id="IPR054189">
    <property type="entry name" value="DUF6894"/>
</dbReference>
<reference evidence="2 3" key="1">
    <citation type="submission" date="2019-09" db="EMBL/GenBank/DDBJ databases">
        <title>YIM 48816 draft genome.</title>
        <authorList>
            <person name="Jiang L."/>
        </authorList>
    </citation>
    <scope>NUCLEOTIDE SEQUENCE [LARGE SCALE GENOMIC DNA]</scope>
    <source>
        <strain evidence="2 3">YIM 48816</strain>
    </source>
</reference>
<accession>A0A6L3SPZ2</accession>
<organism evidence="2 3">
    <name type="scientific">Methylobacterium soli</name>
    <dbReference type="NCBI Taxonomy" id="553447"/>
    <lineage>
        <taxon>Bacteria</taxon>
        <taxon>Pseudomonadati</taxon>
        <taxon>Pseudomonadota</taxon>
        <taxon>Alphaproteobacteria</taxon>
        <taxon>Hyphomicrobiales</taxon>
        <taxon>Methylobacteriaceae</taxon>
        <taxon>Methylobacterium</taxon>
    </lineage>
</organism>
<name>A0A6L3SPZ2_9HYPH</name>
<dbReference type="AlphaFoldDB" id="A0A6L3SPZ2"/>
<dbReference type="EMBL" id="VZZK01000061">
    <property type="protein sequence ID" value="KAB1070599.1"/>
    <property type="molecule type" value="Genomic_DNA"/>
</dbReference>
<protein>
    <recommendedName>
        <fullName evidence="1">DUF6894 domain-containing protein</fullName>
    </recommendedName>
</protein>
<dbReference type="Proteomes" id="UP000474159">
    <property type="component" value="Unassembled WGS sequence"/>
</dbReference>
<gene>
    <name evidence="2" type="ORF">F6X53_29880</name>
</gene>
<feature type="domain" description="DUF6894" evidence="1">
    <location>
        <begin position="4"/>
        <end position="51"/>
    </location>
</feature>
<evidence type="ECO:0000313" key="3">
    <source>
        <dbReference type="Proteomes" id="UP000474159"/>
    </source>
</evidence>
<proteinExistence type="predicted"/>
<evidence type="ECO:0000259" key="1">
    <source>
        <dbReference type="Pfam" id="PF21834"/>
    </source>
</evidence>
<dbReference type="Pfam" id="PF21834">
    <property type="entry name" value="DUF6894"/>
    <property type="match status" value="1"/>
</dbReference>
<dbReference type="OrthoDB" id="7999639at2"/>